<dbReference type="Gene3D" id="3.10.180.10">
    <property type="entry name" value="2,3-Dihydroxybiphenyl 1,2-Dioxygenase, domain 1"/>
    <property type="match status" value="1"/>
</dbReference>
<feature type="domain" description="VOC" evidence="1">
    <location>
        <begin position="4"/>
        <end position="124"/>
    </location>
</feature>
<organism evidence="2 3">
    <name type="scientific">Aureimonas endophytica</name>
    <dbReference type="NCBI Taxonomy" id="2027858"/>
    <lineage>
        <taxon>Bacteria</taxon>
        <taxon>Pseudomonadati</taxon>
        <taxon>Pseudomonadota</taxon>
        <taxon>Alphaproteobacteria</taxon>
        <taxon>Hyphomicrobiales</taxon>
        <taxon>Aurantimonadaceae</taxon>
        <taxon>Aureimonas</taxon>
    </lineage>
</organism>
<name>A0A917E1R8_9HYPH</name>
<dbReference type="InterPro" id="IPR050383">
    <property type="entry name" value="GlyoxalaseI/FosfomycinResist"/>
</dbReference>
<reference evidence="2" key="1">
    <citation type="journal article" date="2014" name="Int. J. Syst. Evol. Microbiol.">
        <title>Complete genome sequence of Corynebacterium casei LMG S-19264T (=DSM 44701T), isolated from a smear-ripened cheese.</title>
        <authorList>
            <consortium name="US DOE Joint Genome Institute (JGI-PGF)"/>
            <person name="Walter F."/>
            <person name="Albersmeier A."/>
            <person name="Kalinowski J."/>
            <person name="Ruckert C."/>
        </authorList>
    </citation>
    <scope>NUCLEOTIDE SEQUENCE</scope>
    <source>
        <strain evidence="2">CGMCC 1.15367</strain>
    </source>
</reference>
<keyword evidence="3" id="KW-1185">Reference proteome</keyword>
<dbReference type="PANTHER" id="PTHR21366">
    <property type="entry name" value="GLYOXALASE FAMILY PROTEIN"/>
    <property type="match status" value="1"/>
</dbReference>
<evidence type="ECO:0000313" key="2">
    <source>
        <dbReference type="EMBL" id="GGD91141.1"/>
    </source>
</evidence>
<accession>A0A917E1R8</accession>
<dbReference type="PANTHER" id="PTHR21366:SF14">
    <property type="entry name" value="GLYOXALASE DOMAIN-CONTAINING PROTEIN 5"/>
    <property type="match status" value="1"/>
</dbReference>
<reference evidence="2" key="2">
    <citation type="submission" date="2020-09" db="EMBL/GenBank/DDBJ databases">
        <authorList>
            <person name="Sun Q."/>
            <person name="Zhou Y."/>
        </authorList>
    </citation>
    <scope>NUCLEOTIDE SEQUENCE</scope>
    <source>
        <strain evidence="2">CGMCC 1.15367</strain>
    </source>
</reference>
<dbReference type="InterPro" id="IPR037523">
    <property type="entry name" value="VOC_core"/>
</dbReference>
<gene>
    <name evidence="2" type="ORF">GCM10011390_07330</name>
</gene>
<dbReference type="AlphaFoldDB" id="A0A917E1R8"/>
<protein>
    <submittedName>
        <fullName evidence="2">Virulence protein</fullName>
    </submittedName>
</protein>
<dbReference type="Pfam" id="PF00903">
    <property type="entry name" value="Glyoxalase"/>
    <property type="match status" value="1"/>
</dbReference>
<dbReference type="RefSeq" id="WP_188906834.1">
    <property type="nucleotide sequence ID" value="NZ_BMIQ01000001.1"/>
</dbReference>
<dbReference type="EMBL" id="BMIQ01000001">
    <property type="protein sequence ID" value="GGD91141.1"/>
    <property type="molecule type" value="Genomic_DNA"/>
</dbReference>
<comment type="caution">
    <text evidence="2">The sequence shown here is derived from an EMBL/GenBank/DDBJ whole genome shotgun (WGS) entry which is preliminary data.</text>
</comment>
<dbReference type="PROSITE" id="PS51819">
    <property type="entry name" value="VOC"/>
    <property type="match status" value="1"/>
</dbReference>
<evidence type="ECO:0000259" key="1">
    <source>
        <dbReference type="PROSITE" id="PS51819"/>
    </source>
</evidence>
<dbReference type="CDD" id="cd07253">
    <property type="entry name" value="GLOD5"/>
    <property type="match status" value="1"/>
</dbReference>
<dbReference type="Proteomes" id="UP000644699">
    <property type="component" value="Unassembled WGS sequence"/>
</dbReference>
<dbReference type="SUPFAM" id="SSF54593">
    <property type="entry name" value="Glyoxalase/Bleomycin resistance protein/Dihydroxybiphenyl dioxygenase"/>
    <property type="match status" value="1"/>
</dbReference>
<sequence>MIQAIDHLVITVADLEATLGFYERVLGLEREIRPGRPAALLFGDQKINVHQADHTFEPKARRPTEGAADFCLVADRPLAEIRAHLERQGVAIELGPVGRNGARSEMTSLYFRDPDGNLIEIAEYPSDA</sequence>
<evidence type="ECO:0000313" key="3">
    <source>
        <dbReference type="Proteomes" id="UP000644699"/>
    </source>
</evidence>
<dbReference type="InterPro" id="IPR004360">
    <property type="entry name" value="Glyas_Fos-R_dOase_dom"/>
</dbReference>
<dbReference type="InterPro" id="IPR029068">
    <property type="entry name" value="Glyas_Bleomycin-R_OHBP_Dase"/>
</dbReference>
<proteinExistence type="predicted"/>